<dbReference type="AlphaFoldDB" id="A0AA88HFM6"/>
<feature type="signal peptide" evidence="2">
    <location>
        <begin position="1"/>
        <end position="19"/>
    </location>
</feature>
<keyword evidence="1" id="KW-1133">Transmembrane helix</keyword>
<dbReference type="GO" id="GO:0007186">
    <property type="term" value="P:G protein-coupled receptor signaling pathway"/>
    <property type="evidence" value="ECO:0007669"/>
    <property type="project" value="InterPro"/>
</dbReference>
<feature type="chain" id="PRO_5041677198" description="GPR180/TMEM145 transmembrane domain-containing protein" evidence="2">
    <location>
        <begin position="20"/>
        <end position="510"/>
    </location>
</feature>
<evidence type="ECO:0000259" key="3">
    <source>
        <dbReference type="Pfam" id="PF10192"/>
    </source>
</evidence>
<dbReference type="GO" id="GO:0019236">
    <property type="term" value="P:response to pheromone"/>
    <property type="evidence" value="ECO:0007669"/>
    <property type="project" value="InterPro"/>
</dbReference>
<feature type="transmembrane region" description="Helical" evidence="1">
    <location>
        <begin position="279"/>
        <end position="304"/>
    </location>
</feature>
<keyword evidence="1" id="KW-0812">Transmembrane</keyword>
<feature type="transmembrane region" description="Helical" evidence="1">
    <location>
        <begin position="218"/>
        <end position="238"/>
    </location>
</feature>
<evidence type="ECO:0000256" key="1">
    <source>
        <dbReference type="SAM" id="Phobius"/>
    </source>
</evidence>
<keyword evidence="5" id="KW-1185">Reference proteome</keyword>
<evidence type="ECO:0000313" key="5">
    <source>
        <dbReference type="Proteomes" id="UP001187531"/>
    </source>
</evidence>
<feature type="domain" description="GPR180/TMEM145 transmembrane" evidence="3">
    <location>
        <begin position="219"/>
        <end position="433"/>
    </location>
</feature>
<dbReference type="EMBL" id="JAVRJZ010000016">
    <property type="protein sequence ID" value="KAK2710468.1"/>
    <property type="molecule type" value="Genomic_DNA"/>
</dbReference>
<organism evidence="4 5">
    <name type="scientific">Artemia franciscana</name>
    <name type="common">Brine shrimp</name>
    <name type="synonym">Artemia sanfranciscana</name>
    <dbReference type="NCBI Taxonomy" id="6661"/>
    <lineage>
        <taxon>Eukaryota</taxon>
        <taxon>Metazoa</taxon>
        <taxon>Ecdysozoa</taxon>
        <taxon>Arthropoda</taxon>
        <taxon>Crustacea</taxon>
        <taxon>Branchiopoda</taxon>
        <taxon>Anostraca</taxon>
        <taxon>Artemiidae</taxon>
        <taxon>Artemia</taxon>
    </lineage>
</organism>
<dbReference type="Pfam" id="PF10192">
    <property type="entry name" value="GPR180-TMEM145_TM"/>
    <property type="match status" value="1"/>
</dbReference>
<protein>
    <recommendedName>
        <fullName evidence="3">GPR180/TMEM145 transmembrane domain-containing protein</fullName>
    </recommendedName>
</protein>
<feature type="transmembrane region" description="Helical" evidence="1">
    <location>
        <begin position="387"/>
        <end position="408"/>
    </location>
</feature>
<comment type="caution">
    <text evidence="4">The sequence shown here is derived from an EMBL/GenBank/DDBJ whole genome shotgun (WGS) entry which is preliminary data.</text>
</comment>
<feature type="transmembrane region" description="Helical" evidence="1">
    <location>
        <begin position="420"/>
        <end position="441"/>
    </location>
</feature>
<dbReference type="InterPro" id="IPR047831">
    <property type="entry name" value="GPR180/TMEM145"/>
</dbReference>
<evidence type="ECO:0000256" key="2">
    <source>
        <dbReference type="SAM" id="SignalP"/>
    </source>
</evidence>
<dbReference type="InterPro" id="IPR019336">
    <property type="entry name" value="GPR180/TMEM145_TM"/>
</dbReference>
<keyword evidence="1" id="KW-0472">Membrane</keyword>
<name>A0AA88HFM6_ARTSF</name>
<feature type="transmembrane region" description="Helical" evidence="1">
    <location>
        <begin position="355"/>
        <end position="375"/>
    </location>
</feature>
<accession>A0AA88HFM6</accession>
<proteinExistence type="predicted"/>
<sequence>MIGIVTLTIFLHSFLSVELLRIQGTWDTGQQFFHFITKFGFQKTLLQNQLETQGYVFGNISSDGHGSKTYTFALLDRGYFLGYYGNSSLIDRNKACQTMFYKIDSIAYDSTCNDEGKEDFLRKVPCPVSEVCVDEDQPNNVIPGSQLTFAVQDLIQPRFWYLSLVACTRNSTTCQWEAVKDNATINYDLWLVNGNPRTSSHPTFDYHFSVEMQGIAEIYLVCFACYGFLAPLQLYAIWRQKHAIPKLFTASILFVTTGLFFNMVQAIEFAGDGTGIDGLQILGDILDILSQALFMLVLLLLAKGWAITKTEVTNKFVLFSVWTIYGIVHILLYFWDRIEVAVIENINPYQTLPGWLILVLRVAIMIWFLLCLRQTMIQEKNRRKLDFFLHFGASSLVWFIYLPIVALISFQVSPLFRQKLLIGITYSANFLANAALVQLLWPTRSEQYFLLSHEKFYDEELEEFNEAPHVLNSATSQDSIATQYDRNPINLIPAISHNGTSNSTQELIKI</sequence>
<dbReference type="Proteomes" id="UP001187531">
    <property type="component" value="Unassembled WGS sequence"/>
</dbReference>
<evidence type="ECO:0000313" key="4">
    <source>
        <dbReference type="EMBL" id="KAK2710468.1"/>
    </source>
</evidence>
<gene>
    <name evidence="4" type="ORF">QYM36_011856</name>
</gene>
<feature type="transmembrane region" description="Helical" evidence="1">
    <location>
        <begin position="316"/>
        <end position="335"/>
    </location>
</feature>
<keyword evidence="2" id="KW-0732">Signal</keyword>
<dbReference type="PANTHER" id="PTHR23252:SF43">
    <property type="entry name" value="INTIMAL THICKNESS RELATED RECEPTOR IRP DOMAIN-CONTAINING PROTEIN"/>
    <property type="match status" value="1"/>
</dbReference>
<feature type="transmembrane region" description="Helical" evidence="1">
    <location>
        <begin position="247"/>
        <end position="267"/>
    </location>
</feature>
<reference evidence="4" key="1">
    <citation type="submission" date="2023-07" db="EMBL/GenBank/DDBJ databases">
        <title>Chromosome-level genome assembly of Artemia franciscana.</title>
        <authorList>
            <person name="Jo E."/>
        </authorList>
    </citation>
    <scope>NUCLEOTIDE SEQUENCE</scope>
    <source>
        <tissue evidence="4">Whole body</tissue>
    </source>
</reference>
<dbReference type="PANTHER" id="PTHR23252">
    <property type="entry name" value="INTIMAL THICKNESS RECEPTOR-RELATED"/>
    <property type="match status" value="1"/>
</dbReference>